<evidence type="ECO:0000313" key="1">
    <source>
        <dbReference type="EMBL" id="TKJ43136.1"/>
    </source>
</evidence>
<dbReference type="InterPro" id="IPR036116">
    <property type="entry name" value="FN3_sf"/>
</dbReference>
<proteinExistence type="predicted"/>
<dbReference type="SUPFAM" id="SSF89260">
    <property type="entry name" value="Collagen-binding domain"/>
    <property type="match status" value="2"/>
</dbReference>
<organism evidence="1 2">
    <name type="scientific">candidate division TA06 bacterium B3_TA06</name>
    <dbReference type="NCBI Taxonomy" id="2012487"/>
    <lineage>
        <taxon>Bacteria</taxon>
        <taxon>Bacteria division TA06</taxon>
    </lineage>
</organism>
<accession>A0A532V7G4</accession>
<gene>
    <name evidence="1" type="ORF">CEE36_05140</name>
</gene>
<dbReference type="AlphaFoldDB" id="A0A532V7G4"/>
<dbReference type="EMBL" id="NJBO01000006">
    <property type="protein sequence ID" value="TKJ43136.1"/>
    <property type="molecule type" value="Genomic_DNA"/>
</dbReference>
<dbReference type="SUPFAM" id="SSF49265">
    <property type="entry name" value="Fibronectin type III"/>
    <property type="match status" value="1"/>
</dbReference>
<dbReference type="Gene3D" id="2.60.120.380">
    <property type="match status" value="2"/>
</dbReference>
<dbReference type="Proteomes" id="UP000317778">
    <property type="component" value="Unassembled WGS sequence"/>
</dbReference>
<protein>
    <submittedName>
        <fullName evidence="1">Uncharacterized protein</fullName>
    </submittedName>
</protein>
<reference evidence="1 2" key="1">
    <citation type="submission" date="2017-06" db="EMBL/GenBank/DDBJ databases">
        <title>Novel microbial phyla capable of carbon fixation and sulfur reduction in deep-sea sediments.</title>
        <authorList>
            <person name="Huang J."/>
            <person name="Baker B."/>
            <person name="Wang Y."/>
        </authorList>
    </citation>
    <scope>NUCLEOTIDE SEQUENCE [LARGE SCALE GENOMIC DNA]</scope>
    <source>
        <strain evidence="1">B3_TA06</strain>
    </source>
</reference>
<name>A0A532V7G4_UNCT6</name>
<evidence type="ECO:0000313" key="2">
    <source>
        <dbReference type="Proteomes" id="UP000317778"/>
    </source>
</evidence>
<comment type="caution">
    <text evidence="1">The sequence shown here is derived from an EMBL/GenBank/DDBJ whole genome shotgun (WGS) entry which is preliminary data.</text>
</comment>
<sequence>MTLHWSGGDPDPELPYYDVYLGTTDPPPLREVNLIEKYCEISDLDSNTTYYWMIVAQDEQGDTAAGPIWSFTTTMGDSYEPNNLFDQAYGPLSFGTVYESWIWDWEDYYDIYYFIPDSSGIVKIDLYSLPTDYDLVLFDENQEELDWSSKWGPADESISYYVTGSELYYVVVILYDRPDSRDSYLLKVDYIQTQDSYEPNDSFDDAYGPLDFETTYESWISTWDDVDYYYFVPASDGWIGIDLYSLPEDYDLYLCDSNYDLIDASENEYTESEWIEFEGSASETYYVVVVPFEGYDATDSYYLEIYYSYGSAQTWGHTHREKRNLKID</sequence>